<comment type="caution">
    <text evidence="1">The sequence shown here is derived from an EMBL/GenBank/DDBJ whole genome shotgun (WGS) entry which is preliminary data.</text>
</comment>
<reference evidence="1 2" key="1">
    <citation type="submission" date="2018-01" db="EMBL/GenBank/DDBJ databases">
        <title>Comparative genomics of Mycobacterium mucogenicum and Mycobacterium neoaurum clade members emphasizing tRNA and non-coding RNA.</title>
        <authorList>
            <person name="Behra P.R.K."/>
            <person name="Pettersson B.M.F."/>
            <person name="Das S."/>
            <person name="Dasgupta S."/>
            <person name="Kirsebom L.A."/>
        </authorList>
    </citation>
    <scope>NUCLEOTIDE SEQUENCE [LARGE SCALE GENOMIC DNA]</scope>
    <source>
        <strain evidence="1 2">DSM 45104</strain>
    </source>
</reference>
<gene>
    <name evidence="1" type="ORF">C1S79_25025</name>
</gene>
<sequence>MNTTRENAPAGARTPAGAENNPSVAKTEKEKFTTMMTPDPWQHQTCTSCTVPAATTTLDPSTGLCQFCADPPPPLTEADQHLAGDPLVYPLAARIAHGSPAFPLQGYSCYVTEVDRSRFTITATRRDPETGEIVNREFVCAVLEVTE</sequence>
<name>A0A7I7ZSY9_9MYCO</name>
<organism evidence="1 2">
    <name type="scientific">Mycolicibacterium phocaicum</name>
    <dbReference type="NCBI Taxonomy" id="319706"/>
    <lineage>
        <taxon>Bacteria</taxon>
        <taxon>Bacillati</taxon>
        <taxon>Actinomycetota</taxon>
        <taxon>Actinomycetes</taxon>
        <taxon>Mycobacteriales</taxon>
        <taxon>Mycobacteriaceae</taxon>
        <taxon>Mycolicibacterium</taxon>
    </lineage>
</organism>
<dbReference type="EMBL" id="POTM01000059">
    <property type="protein sequence ID" value="TLH61141.1"/>
    <property type="molecule type" value="Genomic_DNA"/>
</dbReference>
<proteinExistence type="predicted"/>
<evidence type="ECO:0000313" key="1">
    <source>
        <dbReference type="EMBL" id="TLH61141.1"/>
    </source>
</evidence>
<dbReference type="AlphaFoldDB" id="A0A7I7ZSY9"/>
<protein>
    <submittedName>
        <fullName evidence="1">Uncharacterized protein</fullName>
    </submittedName>
</protein>
<dbReference type="RefSeq" id="WP_138250937.1">
    <property type="nucleotide sequence ID" value="NZ_AP022616.1"/>
</dbReference>
<evidence type="ECO:0000313" key="2">
    <source>
        <dbReference type="Proteomes" id="UP000309984"/>
    </source>
</evidence>
<dbReference type="Proteomes" id="UP000309984">
    <property type="component" value="Unassembled WGS sequence"/>
</dbReference>
<keyword evidence="2" id="KW-1185">Reference proteome</keyword>
<accession>A0A7I7ZSY9</accession>